<reference evidence="1" key="1">
    <citation type="submission" date="2021-02" db="EMBL/GenBank/DDBJ databases">
        <authorList>
            <person name="Nowell W R."/>
        </authorList>
    </citation>
    <scope>NUCLEOTIDE SEQUENCE</scope>
</reference>
<dbReference type="EMBL" id="CAJOBI010066832">
    <property type="protein sequence ID" value="CAF4439972.1"/>
    <property type="molecule type" value="Genomic_DNA"/>
</dbReference>
<evidence type="ECO:0000313" key="2">
    <source>
        <dbReference type="EMBL" id="CAF4332465.1"/>
    </source>
</evidence>
<proteinExistence type="predicted"/>
<gene>
    <name evidence="1" type="ORF">BYL167_LOCUS28693</name>
    <name evidence="2" type="ORF">BYL167_LOCUS28752</name>
    <name evidence="5" type="ORF">GIL414_LOCUS32759</name>
    <name evidence="3" type="ORF">SMN809_LOCUS32216</name>
    <name evidence="4" type="ORF">SMN809_LOCUS32227</name>
</gene>
<dbReference type="EMBL" id="CAJOBH010041753">
    <property type="protein sequence ID" value="CAF4332465.1"/>
    <property type="molecule type" value="Genomic_DNA"/>
</dbReference>
<organism evidence="1 6">
    <name type="scientific">Rotaria magnacalcarata</name>
    <dbReference type="NCBI Taxonomy" id="392030"/>
    <lineage>
        <taxon>Eukaryota</taxon>
        <taxon>Metazoa</taxon>
        <taxon>Spiralia</taxon>
        <taxon>Gnathifera</taxon>
        <taxon>Rotifera</taxon>
        <taxon>Eurotatoria</taxon>
        <taxon>Bdelloidea</taxon>
        <taxon>Philodinida</taxon>
        <taxon>Philodinidae</taxon>
        <taxon>Rotaria</taxon>
    </lineage>
</organism>
<dbReference type="EMBL" id="CAJOBI010066779">
    <property type="protein sequence ID" value="CAF4439757.1"/>
    <property type="molecule type" value="Genomic_DNA"/>
</dbReference>
<evidence type="ECO:0000313" key="3">
    <source>
        <dbReference type="EMBL" id="CAF4439757.1"/>
    </source>
</evidence>
<dbReference type="Proteomes" id="UP000681720">
    <property type="component" value="Unassembled WGS sequence"/>
</dbReference>
<feature type="non-terminal residue" evidence="1">
    <location>
        <position position="1"/>
    </location>
</feature>
<evidence type="ECO:0000313" key="4">
    <source>
        <dbReference type="EMBL" id="CAF4439972.1"/>
    </source>
</evidence>
<dbReference type="AlphaFoldDB" id="A0A8S2U981"/>
<dbReference type="Proteomes" id="UP000676336">
    <property type="component" value="Unassembled WGS sequence"/>
</dbReference>
<sequence length="56" mass="6503">MKEQVNQISISGNFQNLVQNLLEQHGKVYQEIEDLYDGDREPATLIRYLTHAVETL</sequence>
<dbReference type="EMBL" id="CAJOBH010041527">
    <property type="protein sequence ID" value="CAF4331161.1"/>
    <property type="molecule type" value="Genomic_DNA"/>
</dbReference>
<name>A0A8S2U981_9BILA</name>
<protein>
    <submittedName>
        <fullName evidence="1">Uncharacterized protein</fullName>
    </submittedName>
</protein>
<evidence type="ECO:0000313" key="1">
    <source>
        <dbReference type="EMBL" id="CAF4331161.1"/>
    </source>
</evidence>
<accession>A0A8S2U981</accession>
<dbReference type="EMBL" id="CAJOBJ010070594">
    <property type="protein sequence ID" value="CAF4458428.1"/>
    <property type="molecule type" value="Genomic_DNA"/>
</dbReference>
<comment type="caution">
    <text evidence="1">The sequence shown here is derived from an EMBL/GenBank/DDBJ whole genome shotgun (WGS) entry which is preliminary data.</text>
</comment>
<evidence type="ECO:0000313" key="5">
    <source>
        <dbReference type="EMBL" id="CAF4458428.1"/>
    </source>
</evidence>
<dbReference type="Proteomes" id="UP000681967">
    <property type="component" value="Unassembled WGS sequence"/>
</dbReference>
<evidence type="ECO:0000313" key="6">
    <source>
        <dbReference type="Proteomes" id="UP000681967"/>
    </source>
</evidence>